<dbReference type="PANTHER" id="PTHR34068">
    <property type="entry name" value="UPF0145 PROTEIN YBJQ"/>
    <property type="match status" value="1"/>
</dbReference>
<sequence length="146" mass="16390">MDVLGVFLILLAVGFFAGSYTEKKHLQDLHDREYRTRQIKLVNIGAKTRLKEVDRSKLFVGSVVISSDYFKTFVAGWMNFFGGRISVFESLVERGRREAILRMKEDAMQWGARQVVNVRLETAELGGNNGNGVVSIEVIAYGTGVQ</sequence>
<dbReference type="Pfam" id="PF01906">
    <property type="entry name" value="YbjQ_1"/>
    <property type="match status" value="1"/>
</dbReference>
<dbReference type="AlphaFoldDB" id="A0A0C1Y5I9"/>
<reference evidence="2" key="3">
    <citation type="submission" date="2020-02" db="EMBL/GenBank/DDBJ databases">
        <authorList>
            <person name="Sarangi A.N."/>
            <person name="Ghosh S."/>
            <person name="Mukherjee M."/>
            <person name="Tripathy S."/>
        </authorList>
    </citation>
    <scope>NUCLEOTIDE SEQUENCE</scope>
    <source>
        <strain evidence="2">BDU141951</strain>
    </source>
</reference>
<organism evidence="2">
    <name type="scientific">Lyngbya confervoides BDU141951</name>
    <dbReference type="NCBI Taxonomy" id="1574623"/>
    <lineage>
        <taxon>Bacteria</taxon>
        <taxon>Bacillati</taxon>
        <taxon>Cyanobacteriota</taxon>
        <taxon>Cyanophyceae</taxon>
        <taxon>Oscillatoriophycideae</taxon>
        <taxon>Oscillatoriales</taxon>
        <taxon>Microcoleaceae</taxon>
        <taxon>Lyngbya</taxon>
    </lineage>
</organism>
<reference evidence="2" key="1">
    <citation type="submission" date="2014-11" db="EMBL/GenBank/DDBJ databases">
        <authorList>
            <person name="Malar M.C."/>
            <person name="Sen D."/>
            <person name="Tripathy S."/>
        </authorList>
    </citation>
    <scope>NUCLEOTIDE SEQUENCE</scope>
    <source>
        <strain evidence="2">BDU141951</strain>
    </source>
</reference>
<evidence type="ECO:0000313" key="2">
    <source>
        <dbReference type="EMBL" id="NEV67440.1"/>
    </source>
</evidence>
<accession>A0A0C1Y5I9</accession>
<comment type="caution">
    <text evidence="2">The sequence shown here is derived from an EMBL/GenBank/DDBJ whole genome shotgun (WGS) entry which is preliminary data.</text>
</comment>
<dbReference type="InterPro" id="IPR035439">
    <property type="entry name" value="UPF0145_dom_sf"/>
</dbReference>
<dbReference type="SUPFAM" id="SSF117782">
    <property type="entry name" value="YbjQ-like"/>
    <property type="match status" value="1"/>
</dbReference>
<evidence type="ECO:0000256" key="1">
    <source>
        <dbReference type="ARBA" id="ARBA00010751"/>
    </source>
</evidence>
<name>A0A0C1Y5I9_9CYAN</name>
<reference evidence="2" key="2">
    <citation type="journal article" date="2015" name="Genome Announc.">
        <title>Draft Genome Sequence of Filamentous Marine Cyanobacterium Lyngbya confervoides Strain BDU141951.</title>
        <authorList>
            <person name="Chandrababunaidu M.M."/>
            <person name="Sen D."/>
            <person name="Tripathy S."/>
        </authorList>
    </citation>
    <scope>NUCLEOTIDE SEQUENCE</scope>
    <source>
        <strain evidence="2">BDU141951</strain>
    </source>
</reference>
<dbReference type="EMBL" id="JTHE02000003">
    <property type="protein sequence ID" value="NEV67440.1"/>
    <property type="molecule type" value="Genomic_DNA"/>
</dbReference>
<dbReference type="Gene3D" id="3.30.110.70">
    <property type="entry name" value="Hypothetical protein apc22750. Chain B"/>
    <property type="match status" value="1"/>
</dbReference>
<protein>
    <submittedName>
        <fullName evidence="2">YbjQ family protein</fullName>
    </submittedName>
</protein>
<proteinExistence type="inferred from homology"/>
<gene>
    <name evidence="2" type="ORF">QQ91_009960</name>
</gene>
<comment type="similarity">
    <text evidence="1">Belongs to the UPF0145 family.</text>
</comment>
<dbReference type="InterPro" id="IPR002765">
    <property type="entry name" value="UPF0145_YbjQ-like"/>
</dbReference>